<keyword evidence="6" id="KW-0256">Endoplasmic reticulum</keyword>
<evidence type="ECO:0000256" key="8">
    <source>
        <dbReference type="ARBA" id="ARBA00023098"/>
    </source>
</evidence>
<evidence type="ECO:0000256" key="4">
    <source>
        <dbReference type="ARBA" id="ARBA00022692"/>
    </source>
</evidence>
<organism evidence="11 12">
    <name type="scientific">Paramormyrops kingsleyae</name>
    <dbReference type="NCBI Taxonomy" id="1676925"/>
    <lineage>
        <taxon>Eukaryota</taxon>
        <taxon>Metazoa</taxon>
        <taxon>Chordata</taxon>
        <taxon>Craniata</taxon>
        <taxon>Vertebrata</taxon>
        <taxon>Euteleostomi</taxon>
        <taxon>Actinopterygii</taxon>
        <taxon>Neopterygii</taxon>
        <taxon>Teleostei</taxon>
        <taxon>Osteoglossocephala</taxon>
        <taxon>Osteoglossomorpha</taxon>
        <taxon>Osteoglossiformes</taxon>
        <taxon>Mormyridae</taxon>
        <taxon>Paramormyrops</taxon>
    </lineage>
</organism>
<feature type="compositionally biased region" description="Polar residues" evidence="10">
    <location>
        <begin position="72"/>
        <end position="81"/>
    </location>
</feature>
<reference evidence="11" key="2">
    <citation type="submission" date="2025-09" db="UniProtKB">
        <authorList>
            <consortium name="Ensembl"/>
        </authorList>
    </citation>
    <scope>IDENTIFICATION</scope>
</reference>
<dbReference type="Proteomes" id="UP000261540">
    <property type="component" value="Unplaced"/>
</dbReference>
<accession>A0A3B3SAL7</accession>
<comment type="catalytic activity">
    <reaction evidence="1">
        <text>1,2-dihexadecanoyl-sn-glycero-3-phosphate + H2O = 1,2-dihexadecanoyl-sn-glycerol + phosphate</text>
        <dbReference type="Rhea" id="RHEA:43236"/>
        <dbReference type="ChEBI" id="CHEBI:15377"/>
        <dbReference type="ChEBI" id="CHEBI:43474"/>
        <dbReference type="ChEBI" id="CHEBI:72859"/>
        <dbReference type="ChEBI" id="CHEBI:82929"/>
    </reaction>
    <physiologicalReaction direction="left-to-right" evidence="1">
        <dbReference type="Rhea" id="RHEA:43237"/>
    </physiologicalReaction>
</comment>
<feature type="region of interest" description="Disordered" evidence="10">
    <location>
        <begin position="1"/>
        <end position="82"/>
    </location>
</feature>
<evidence type="ECO:0000256" key="9">
    <source>
        <dbReference type="ARBA" id="ARBA00023136"/>
    </source>
</evidence>
<sequence>MPSPKAKGNGGRSGGSPGISSGGRYEFMSLSRSPSPQLLQRQGSDPTTARLRASESPTRRRGSGSPLGFSGAPSSSATGAQQLPEEDCMRLNPSFIGIAISSLLAIDLWLSKRLGVCACEDSSWGSIRPLMKLIEISGHGIPWLAGVLYCLYKSDSAAGQEVMLNLLMGKSTLLLLRVAHPGPGPGCCGEGHRAPAAALPQPDGHVRHLLGGPLLVPVGPRHTGRPVCPLPAGAPCASSAAASACAALGRHRGPLPRAAGAPQRHGRGLRLRDGLLPVQPGGGAVGLAGRATPCHGPVELRWGWKV</sequence>
<dbReference type="GO" id="GO:0005789">
    <property type="term" value="C:endoplasmic reticulum membrane"/>
    <property type="evidence" value="ECO:0007669"/>
    <property type="project" value="UniProtKB-SubCell"/>
</dbReference>
<keyword evidence="7" id="KW-1133">Transmembrane helix</keyword>
<keyword evidence="8" id="KW-0443">Lipid metabolism</keyword>
<dbReference type="GO" id="GO:0006629">
    <property type="term" value="P:lipid metabolic process"/>
    <property type="evidence" value="ECO:0007669"/>
    <property type="project" value="UniProtKB-KW"/>
</dbReference>
<evidence type="ECO:0000256" key="5">
    <source>
        <dbReference type="ARBA" id="ARBA00022801"/>
    </source>
</evidence>
<evidence type="ECO:0000256" key="2">
    <source>
        <dbReference type="ARBA" id="ARBA00004477"/>
    </source>
</evidence>
<evidence type="ECO:0000313" key="11">
    <source>
        <dbReference type="Ensembl" id="ENSPKIP00000027265.1"/>
    </source>
</evidence>
<dbReference type="PANTHER" id="PTHR14969:SF18">
    <property type="entry name" value="POLYISOPRENOID DIPHOSPHATE_PHOSPHATE PHOSPHOHYDROLASE PLPP6"/>
    <property type="match status" value="1"/>
</dbReference>
<dbReference type="PANTHER" id="PTHR14969">
    <property type="entry name" value="SPHINGOSINE-1-PHOSPHATE PHOSPHOHYDROLASE"/>
    <property type="match status" value="1"/>
</dbReference>
<dbReference type="STRING" id="1676925.ENSPKIP00000027265"/>
<name>A0A3B3SAL7_9TELE</name>
<keyword evidence="5" id="KW-0378">Hydrolase</keyword>
<evidence type="ECO:0000256" key="7">
    <source>
        <dbReference type="ARBA" id="ARBA00022989"/>
    </source>
</evidence>
<dbReference type="AlphaFoldDB" id="A0A3B3SAL7"/>
<evidence type="ECO:0000256" key="3">
    <source>
        <dbReference type="ARBA" id="ARBA00008816"/>
    </source>
</evidence>
<keyword evidence="4" id="KW-0812">Transmembrane</keyword>
<evidence type="ECO:0000313" key="12">
    <source>
        <dbReference type="Proteomes" id="UP000261540"/>
    </source>
</evidence>
<feature type="compositionally biased region" description="Gly residues" evidence="10">
    <location>
        <begin position="8"/>
        <end position="21"/>
    </location>
</feature>
<dbReference type="OrthoDB" id="10266771at2759"/>
<protein>
    <submittedName>
        <fullName evidence="11">Phospholipid phosphatase 6</fullName>
    </submittedName>
</protein>
<evidence type="ECO:0000256" key="10">
    <source>
        <dbReference type="SAM" id="MobiDB-lite"/>
    </source>
</evidence>
<keyword evidence="12" id="KW-1185">Reference proteome</keyword>
<reference evidence="11" key="1">
    <citation type="submission" date="2025-08" db="UniProtKB">
        <authorList>
            <consortium name="Ensembl"/>
        </authorList>
    </citation>
    <scope>IDENTIFICATION</scope>
</reference>
<comment type="similarity">
    <text evidence="3">Belongs to the PA-phosphatase related phosphoesterase family.</text>
</comment>
<dbReference type="GeneTree" id="ENSGT00940000160907"/>
<evidence type="ECO:0000256" key="1">
    <source>
        <dbReference type="ARBA" id="ARBA00001611"/>
    </source>
</evidence>
<dbReference type="GO" id="GO:0042392">
    <property type="term" value="F:sphingosine-1-phosphate phosphatase activity"/>
    <property type="evidence" value="ECO:0007669"/>
    <property type="project" value="TreeGrafter"/>
</dbReference>
<dbReference type="Ensembl" id="ENSPKIT00000008031.1">
    <property type="protein sequence ID" value="ENSPKIP00000027265.1"/>
    <property type="gene ID" value="ENSPKIG00000009410.1"/>
</dbReference>
<keyword evidence="9" id="KW-0472">Membrane</keyword>
<comment type="subcellular location">
    <subcellularLocation>
        <location evidence="2">Endoplasmic reticulum membrane</location>
        <topology evidence="2">Multi-pass membrane protein</topology>
    </subcellularLocation>
</comment>
<proteinExistence type="inferred from homology"/>
<evidence type="ECO:0000256" key="6">
    <source>
        <dbReference type="ARBA" id="ARBA00022824"/>
    </source>
</evidence>
<feature type="compositionally biased region" description="Low complexity" evidence="10">
    <location>
        <begin position="22"/>
        <end position="42"/>
    </location>
</feature>